<keyword evidence="4" id="KW-1185">Reference proteome</keyword>
<dbReference type="OrthoDB" id="6195244at2"/>
<dbReference type="InterPro" id="IPR049052">
    <property type="entry name" value="nSTAND1"/>
</dbReference>
<proteinExistence type="predicted"/>
<dbReference type="Gene3D" id="2.130.10.10">
    <property type="entry name" value="YVTN repeat-like/Quinoprotein amine dehydrogenase"/>
    <property type="match status" value="4"/>
</dbReference>
<evidence type="ECO:0000256" key="1">
    <source>
        <dbReference type="PROSITE-ProRule" id="PRU00221"/>
    </source>
</evidence>
<dbReference type="RefSeq" id="WP_007038851.1">
    <property type="nucleotide sequence ID" value="NZ_AFWT01000001.1"/>
</dbReference>
<feature type="repeat" description="WD" evidence="1">
    <location>
        <begin position="1065"/>
        <end position="1106"/>
    </location>
</feature>
<evidence type="ECO:0000313" key="4">
    <source>
        <dbReference type="Proteomes" id="UP000004200"/>
    </source>
</evidence>
<keyword evidence="1" id="KW-0853">WD repeat</keyword>
<accession>G2DVG5</accession>
<dbReference type="SUPFAM" id="SSF50978">
    <property type="entry name" value="WD40 repeat-like"/>
    <property type="match status" value="1"/>
</dbReference>
<dbReference type="EMBL" id="AFWT01000001">
    <property type="protein sequence ID" value="EGV33980.1"/>
    <property type="molecule type" value="Genomic_DNA"/>
</dbReference>
<evidence type="ECO:0000313" key="3">
    <source>
        <dbReference type="EMBL" id="EGV33980.1"/>
    </source>
</evidence>
<gene>
    <name evidence="3" type="ORF">ThidrDRAFT_0135</name>
</gene>
<dbReference type="Proteomes" id="UP000004200">
    <property type="component" value="Unassembled WGS sequence"/>
</dbReference>
<dbReference type="InterPro" id="IPR036322">
    <property type="entry name" value="WD40_repeat_dom_sf"/>
</dbReference>
<feature type="domain" description="Novel STAND NTPase 1" evidence="2">
    <location>
        <begin position="201"/>
        <end position="700"/>
    </location>
</feature>
<dbReference type="PANTHER" id="PTHR19879">
    <property type="entry name" value="TRANSCRIPTION INITIATION FACTOR TFIID"/>
    <property type="match status" value="1"/>
</dbReference>
<dbReference type="PATRIC" id="fig|765913.3.peg.136"/>
<dbReference type="InterPro" id="IPR015943">
    <property type="entry name" value="WD40/YVTN_repeat-like_dom_sf"/>
</dbReference>
<dbReference type="PROSITE" id="PS50082">
    <property type="entry name" value="WD_REPEATS_2"/>
    <property type="match status" value="5"/>
</dbReference>
<dbReference type="InterPro" id="IPR011047">
    <property type="entry name" value="Quinoprotein_ADH-like_sf"/>
</dbReference>
<feature type="repeat" description="WD" evidence="1">
    <location>
        <begin position="1396"/>
        <end position="1426"/>
    </location>
</feature>
<name>G2DVG5_9GAMM</name>
<dbReference type="Pfam" id="PF20703">
    <property type="entry name" value="nSTAND1"/>
    <property type="match status" value="1"/>
</dbReference>
<comment type="caution">
    <text evidence="3">The sequence shown here is derived from an EMBL/GenBank/DDBJ whole genome shotgun (WGS) entry which is preliminary data.</text>
</comment>
<dbReference type="SMART" id="SM00320">
    <property type="entry name" value="WD40"/>
    <property type="match status" value="14"/>
</dbReference>
<dbReference type="CDD" id="cd00200">
    <property type="entry name" value="WD40"/>
    <property type="match status" value="1"/>
</dbReference>
<organism evidence="3 4">
    <name type="scientific">Thiorhodococcus drewsii AZ1</name>
    <dbReference type="NCBI Taxonomy" id="765913"/>
    <lineage>
        <taxon>Bacteria</taxon>
        <taxon>Pseudomonadati</taxon>
        <taxon>Pseudomonadota</taxon>
        <taxon>Gammaproteobacteria</taxon>
        <taxon>Chromatiales</taxon>
        <taxon>Chromatiaceae</taxon>
        <taxon>Thiorhodococcus</taxon>
    </lineage>
</organism>
<dbReference type="eggNOG" id="COG2319">
    <property type="taxonomic scope" value="Bacteria"/>
</dbReference>
<dbReference type="SUPFAM" id="SSF52540">
    <property type="entry name" value="P-loop containing nucleoside triphosphate hydrolases"/>
    <property type="match status" value="1"/>
</dbReference>
<feature type="repeat" description="WD" evidence="1">
    <location>
        <begin position="1440"/>
        <end position="1474"/>
    </location>
</feature>
<feature type="repeat" description="WD" evidence="1">
    <location>
        <begin position="1481"/>
        <end position="1522"/>
    </location>
</feature>
<dbReference type="PANTHER" id="PTHR19879:SF9">
    <property type="entry name" value="TRANSCRIPTION INITIATION FACTOR TFIID SUBUNIT 5"/>
    <property type="match status" value="1"/>
</dbReference>
<dbReference type="InterPro" id="IPR027417">
    <property type="entry name" value="P-loop_NTPase"/>
</dbReference>
<dbReference type="Pfam" id="PF00400">
    <property type="entry name" value="WD40"/>
    <property type="match status" value="5"/>
</dbReference>
<dbReference type="STRING" id="765913.ThidrDRAFT_0135"/>
<dbReference type="SUPFAM" id="SSF50998">
    <property type="entry name" value="Quinoprotein alcohol dehydrogenase-like"/>
    <property type="match status" value="1"/>
</dbReference>
<sequence length="1599" mass="176085">MPEPQVRIFVSSPSDVEHERALVKDIIEQLAQEYLPYFKLQAVLWEEEALTAAQSFQAGLLRPAECEIVLVMFWTRLGTPLAEDPYGGMTGTEWEFVDAVEASAQQGTPEVLVYQKTSPRLIDINDADAIRTAMADRERLASFFQRHFYNPDGSFSRAFRQFDSDAGFRDLVEAQLRKLLNRRISAERRFAAGSEDWLGSPFRALAPYDIGDDRIFTGRETESRELVARLDRLSESEPGLLLLSGASGTGKSSLVRCGLLPHLLRPFLFTSIGACRWCLLEPTPNDPLVALAAKLATPSVLGGALGEQGLDGERLARLLATDCDVGVEQIGAALERASRTDRDAGTRAGRTQLIIILDPLDPYLQPERIDTPEIQAFVAILAALARHASVWVIATLRSHLLPSLAHLPALNALLDERGWYRVEPPAPARIRQVMEIPGRVAGIQYEEAGRGASGGLVDALESEASDLKHWPTLLEPALEALYRLAAEREEPGTRHGRLLRFADYRQLGGISGTLVNRADALWNGFEDRTRAALPRLCRALLSLEAGPRSRPTPRAADLATLERDPGCAALIGALTEARLIVLESVPDTTSRTQPPPPEQGVIAYLRHALSQTREEWRAKRRLRRSKGGLDTLIQDEVPTPTQDESDLGWEDYRAVATLVHPALIEQWQPIRDWLSQPNNRRDLNLRYQIGRQAALWKRTDFNREYLLGELGHAAARLFVESHAEELDPLERDYLDHSWIHLRTQRRRNRWTIGSITAALTLFAGIAFYGLWDANHQAKINQVRGSLLEADLAIRRGDTPTAVARALEAGRYLPKEATDTLGRALSSNRLLAMLTPNQTTAGPWITPVFGPDGNALITGSQKQGIRLWRRENQEFEQVAELAAPGNRIDRVRFAGTHADPTIIGIGTGGVWRLPIASDRPPDWDCGTNADAPLILDPEGRHLALVSAYRSENAQLCMIDLEHPGEPLWRSTESVGTIRDLAFAPDGQRLVAANLRGFAQVLDTKTGEERLRLPSEGRLGRPVIRAIFDDKGERVAVAALDERIHLYDRQGHKTQELGTVKRGKRTVRIHQSSVRALVFTSDGSGLIAGDSAGQLVHWDLLDGRAEVLGQQEQGIDQIAVTQEVDPTLGENLVLSLSLDGTARLWALETGRQLATLSQQTAITQAAFSRNGQRLMTSSSKNGAARLWSVAANNRLAFHMDQEDHVRHLAMAESATDLLIATADYDGRVELWRQARGQESNPPTRQFSQIAHQARVRQVAFSPSGRWLASAGSDGFGHLWDLTDDHDCALPAASKIQSCQTAGDPDCPDVYRVLFAPNASWLMTASSDSAQPVRLWDPASCTALPLPNALSHFAGRIRALTLHEDGDANQALVATGSQGGVIQVLRQNASGDWSRRCRLEAHTASITELAFSPDGKWLASVSRDGRAALITLTESECGEPSYLDAGAGSLYDVQFAPDSRRLVTAASEAKAQLWSIDGTLIAELSGHQNWVSSAQFSPDGRWILTASGDGILRLWRTPTGSRHQTLAPFLKLDANLGGVTHAAFSPDGRQIAAGYWENAALLWRLWNEGEKPAKGLTRTWGRDRARLALIEEAIRYAEEHAP</sequence>
<dbReference type="PROSITE" id="PS50294">
    <property type="entry name" value="WD_REPEATS_REGION"/>
    <property type="match status" value="2"/>
</dbReference>
<dbReference type="InterPro" id="IPR001680">
    <property type="entry name" value="WD40_rpt"/>
</dbReference>
<reference evidence="3 4" key="1">
    <citation type="submission" date="2011-06" db="EMBL/GenBank/DDBJ databases">
        <title>The draft genome of Thiorhodococcus drewsii AZ1.</title>
        <authorList>
            <consortium name="US DOE Joint Genome Institute (JGI-PGF)"/>
            <person name="Lucas S."/>
            <person name="Han J."/>
            <person name="Lapidus A."/>
            <person name="Cheng J.-F."/>
            <person name="Goodwin L."/>
            <person name="Pitluck S."/>
            <person name="Peters L."/>
            <person name="Land M.L."/>
            <person name="Hauser L."/>
            <person name="Vogl K."/>
            <person name="Liu Z."/>
            <person name="Imhoff J."/>
            <person name="Thiel V."/>
            <person name="Frigaard N.-U."/>
            <person name="Bryant D.A."/>
            <person name="Woyke T.J."/>
        </authorList>
    </citation>
    <scope>NUCLEOTIDE SEQUENCE [LARGE SCALE GENOMIC DNA]</scope>
    <source>
        <strain evidence="3 4">AZ1</strain>
    </source>
</reference>
<feature type="repeat" description="WD" evidence="1">
    <location>
        <begin position="1246"/>
        <end position="1279"/>
    </location>
</feature>
<evidence type="ECO:0000259" key="2">
    <source>
        <dbReference type="Pfam" id="PF20703"/>
    </source>
</evidence>
<protein>
    <submittedName>
        <fullName evidence="3">WD40 repeat-containing protein</fullName>
    </submittedName>
</protein>